<proteinExistence type="predicted"/>
<dbReference type="GO" id="GO:0032259">
    <property type="term" value="P:methylation"/>
    <property type="evidence" value="ECO:0007669"/>
    <property type="project" value="UniProtKB-KW"/>
</dbReference>
<organism evidence="2 3">
    <name type="scientific">Dyella ginsengisoli</name>
    <dbReference type="NCBI Taxonomy" id="363848"/>
    <lineage>
        <taxon>Bacteria</taxon>
        <taxon>Pseudomonadati</taxon>
        <taxon>Pseudomonadota</taxon>
        <taxon>Gammaproteobacteria</taxon>
        <taxon>Lysobacterales</taxon>
        <taxon>Rhodanobacteraceae</taxon>
        <taxon>Dyella</taxon>
    </lineage>
</organism>
<dbReference type="GO" id="GO:0008168">
    <property type="term" value="F:methyltransferase activity"/>
    <property type="evidence" value="ECO:0007669"/>
    <property type="project" value="UniProtKB-KW"/>
</dbReference>
<evidence type="ECO:0000259" key="1">
    <source>
        <dbReference type="Pfam" id="PF08241"/>
    </source>
</evidence>
<dbReference type="Proteomes" id="UP001620460">
    <property type="component" value="Unassembled WGS sequence"/>
</dbReference>
<dbReference type="InterPro" id="IPR029063">
    <property type="entry name" value="SAM-dependent_MTases_sf"/>
</dbReference>
<comment type="caution">
    <text evidence="2">The sequence shown here is derived from an EMBL/GenBank/DDBJ whole genome shotgun (WGS) entry which is preliminary data.</text>
</comment>
<evidence type="ECO:0000313" key="2">
    <source>
        <dbReference type="EMBL" id="MFK2904741.1"/>
    </source>
</evidence>
<dbReference type="SUPFAM" id="SSF53335">
    <property type="entry name" value="S-adenosyl-L-methionine-dependent methyltransferases"/>
    <property type="match status" value="1"/>
</dbReference>
<protein>
    <submittedName>
        <fullName evidence="2">Methyltransferase domain-containing protein</fullName>
    </submittedName>
</protein>
<dbReference type="InterPro" id="IPR013216">
    <property type="entry name" value="Methyltransf_11"/>
</dbReference>
<gene>
    <name evidence="2" type="ORF">ISP17_12300</name>
</gene>
<feature type="domain" description="Methyltransferase type 11" evidence="1">
    <location>
        <begin position="77"/>
        <end position="120"/>
    </location>
</feature>
<accession>A0ABW8JUB5</accession>
<dbReference type="Pfam" id="PF08241">
    <property type="entry name" value="Methyltransf_11"/>
    <property type="match status" value="1"/>
</dbReference>
<dbReference type="RefSeq" id="WP_404633543.1">
    <property type="nucleotide sequence ID" value="NZ_JADIKM010000003.1"/>
</dbReference>
<keyword evidence="2" id="KW-0808">Transferase</keyword>
<dbReference type="CDD" id="cd02440">
    <property type="entry name" value="AdoMet_MTases"/>
    <property type="match status" value="1"/>
</dbReference>
<keyword evidence="2" id="KW-0489">Methyltransferase</keyword>
<dbReference type="EMBL" id="JADIKM010000003">
    <property type="protein sequence ID" value="MFK2904741.1"/>
    <property type="molecule type" value="Genomic_DNA"/>
</dbReference>
<reference evidence="2 3" key="1">
    <citation type="submission" date="2020-10" db="EMBL/GenBank/DDBJ databases">
        <title>Phylogeny of dyella-like bacteria.</title>
        <authorList>
            <person name="Fu J."/>
        </authorList>
    </citation>
    <scope>NUCLEOTIDE SEQUENCE [LARGE SCALE GENOMIC DNA]</scope>
    <source>
        <strain evidence="2 3">Gsoil3046</strain>
    </source>
</reference>
<keyword evidence="3" id="KW-1185">Reference proteome</keyword>
<dbReference type="Gene3D" id="3.40.50.150">
    <property type="entry name" value="Vaccinia Virus protein VP39"/>
    <property type="match status" value="1"/>
</dbReference>
<sequence length="226" mass="24519">MSAACPDIYASAPLRQLLADEARDLLPELQRCTGDHGLLVSAAMQDQPPALPMLSCWTHLKLAGDLYAGDLRGRTDEPLPFVDDAFELVILRHALETAALPQPLLEEGIRVLSPGGLLVLSGVHPLSLWTPWMAWHGRQQSLRLHMPLQVGEWLRRSAMQVECVRRVGHAWPGGAGASLLSEAIGGGYVLLARKRRQAVTPIRLVPRPLRAPADAGLAPGARRNSA</sequence>
<evidence type="ECO:0000313" key="3">
    <source>
        <dbReference type="Proteomes" id="UP001620460"/>
    </source>
</evidence>
<name>A0ABW8JUB5_9GAMM</name>